<evidence type="ECO:0000256" key="1">
    <source>
        <dbReference type="ARBA" id="ARBA00004651"/>
    </source>
</evidence>
<keyword evidence="2" id="KW-1003">Cell membrane</keyword>
<organism evidence="7">
    <name type="scientific">bioreactor metagenome</name>
    <dbReference type="NCBI Taxonomy" id="1076179"/>
    <lineage>
        <taxon>unclassified sequences</taxon>
        <taxon>metagenomes</taxon>
        <taxon>ecological metagenomes</taxon>
    </lineage>
</organism>
<name>A0A644T0B4_9ZZZZ</name>
<keyword evidence="5 6" id="KW-0472">Membrane</keyword>
<feature type="transmembrane region" description="Helical" evidence="6">
    <location>
        <begin position="34"/>
        <end position="56"/>
    </location>
</feature>
<evidence type="ECO:0000313" key="7">
    <source>
        <dbReference type="EMBL" id="MPL60343.1"/>
    </source>
</evidence>
<dbReference type="InterPro" id="IPR007341">
    <property type="entry name" value="Transgly_assoc"/>
</dbReference>
<keyword evidence="3 6" id="KW-0812">Transmembrane</keyword>
<dbReference type="GO" id="GO:0005886">
    <property type="term" value="C:plasma membrane"/>
    <property type="evidence" value="ECO:0007669"/>
    <property type="project" value="UniProtKB-SubCell"/>
</dbReference>
<sequence length="86" mass="8816">MMSGFIWSLLIGAIAGWIAGQLTRGHGFGIVTNIILGIVGAFVGNFTLSLLGIAAYGMLGQLIASVVGAMIILWAARLISPGKAKS</sequence>
<protein>
    <recommendedName>
        <fullName evidence="8">Transglycosylase associated protein</fullName>
    </recommendedName>
</protein>
<gene>
    <name evidence="7" type="ORF">SDC9_05902</name>
</gene>
<proteinExistence type="predicted"/>
<evidence type="ECO:0000256" key="6">
    <source>
        <dbReference type="SAM" id="Phobius"/>
    </source>
</evidence>
<dbReference type="PANTHER" id="PTHR33884:SF3">
    <property type="entry name" value="UPF0410 PROTEIN YMGE"/>
    <property type="match status" value="1"/>
</dbReference>
<dbReference type="EMBL" id="VSSQ01000012">
    <property type="protein sequence ID" value="MPL60343.1"/>
    <property type="molecule type" value="Genomic_DNA"/>
</dbReference>
<reference evidence="7" key="1">
    <citation type="submission" date="2019-08" db="EMBL/GenBank/DDBJ databases">
        <authorList>
            <person name="Kucharzyk K."/>
            <person name="Murdoch R.W."/>
            <person name="Higgins S."/>
            <person name="Loffler F."/>
        </authorList>
    </citation>
    <scope>NUCLEOTIDE SEQUENCE</scope>
</reference>
<comment type="caution">
    <text evidence="7">The sequence shown here is derived from an EMBL/GenBank/DDBJ whole genome shotgun (WGS) entry which is preliminary data.</text>
</comment>
<keyword evidence="4 6" id="KW-1133">Transmembrane helix</keyword>
<evidence type="ECO:0000256" key="4">
    <source>
        <dbReference type="ARBA" id="ARBA00022989"/>
    </source>
</evidence>
<comment type="subcellular location">
    <subcellularLocation>
        <location evidence="1">Cell membrane</location>
        <topology evidence="1">Multi-pass membrane protein</topology>
    </subcellularLocation>
</comment>
<feature type="transmembrane region" description="Helical" evidence="6">
    <location>
        <begin position="6"/>
        <end position="22"/>
    </location>
</feature>
<evidence type="ECO:0008006" key="8">
    <source>
        <dbReference type="Google" id="ProtNLM"/>
    </source>
</evidence>
<accession>A0A644T0B4</accession>
<dbReference type="AlphaFoldDB" id="A0A644T0B4"/>
<evidence type="ECO:0000256" key="5">
    <source>
        <dbReference type="ARBA" id="ARBA00023136"/>
    </source>
</evidence>
<feature type="transmembrane region" description="Helical" evidence="6">
    <location>
        <begin position="62"/>
        <end position="80"/>
    </location>
</feature>
<dbReference type="Pfam" id="PF04226">
    <property type="entry name" value="Transgly_assoc"/>
    <property type="match status" value="1"/>
</dbReference>
<dbReference type="PANTHER" id="PTHR33884">
    <property type="entry name" value="UPF0410 PROTEIN YMGE"/>
    <property type="match status" value="1"/>
</dbReference>
<evidence type="ECO:0000256" key="3">
    <source>
        <dbReference type="ARBA" id="ARBA00022692"/>
    </source>
</evidence>
<evidence type="ECO:0000256" key="2">
    <source>
        <dbReference type="ARBA" id="ARBA00022475"/>
    </source>
</evidence>